<dbReference type="Proteomes" id="UP000193061">
    <property type="component" value="Unassembled WGS sequence"/>
</dbReference>
<dbReference type="InterPro" id="IPR027417">
    <property type="entry name" value="P-loop_NTPase"/>
</dbReference>
<dbReference type="AlphaFoldDB" id="A0A1X6YUB1"/>
<accession>A0A1X6YUB1</accession>
<dbReference type="PANTHER" id="PTHR36978">
    <property type="entry name" value="P-LOOP CONTAINING NUCLEOTIDE TRIPHOSPHATE HYDROLASE"/>
    <property type="match status" value="1"/>
</dbReference>
<keyword evidence="2" id="KW-1185">Reference proteome</keyword>
<dbReference type="EMBL" id="FWFX01000003">
    <property type="protein sequence ID" value="SLN31641.1"/>
    <property type="molecule type" value="Genomic_DNA"/>
</dbReference>
<gene>
    <name evidence="1" type="ORF">ROA7450_01414</name>
</gene>
<proteinExistence type="predicted"/>
<dbReference type="PANTHER" id="PTHR36978:SF4">
    <property type="entry name" value="P-LOOP CONTAINING NUCLEOSIDE TRIPHOSPHATE HYDROLASE PROTEIN"/>
    <property type="match status" value="1"/>
</dbReference>
<reference evidence="1 2" key="1">
    <citation type="submission" date="2017-03" db="EMBL/GenBank/DDBJ databases">
        <authorList>
            <person name="Afonso C.L."/>
            <person name="Miller P.J."/>
            <person name="Scott M.A."/>
            <person name="Spackman E."/>
            <person name="Goraichik I."/>
            <person name="Dimitrov K.M."/>
            <person name="Suarez D.L."/>
            <person name="Swayne D.E."/>
        </authorList>
    </citation>
    <scope>NUCLEOTIDE SEQUENCE [LARGE SCALE GENOMIC DNA]</scope>
    <source>
        <strain evidence="1 2">CECT 7450</strain>
    </source>
</reference>
<name>A0A1X6YUB1_9RHOB</name>
<evidence type="ECO:0000313" key="1">
    <source>
        <dbReference type="EMBL" id="SLN31641.1"/>
    </source>
</evidence>
<dbReference type="Pfam" id="PF17784">
    <property type="entry name" value="Sulfotransfer_4"/>
    <property type="match status" value="1"/>
</dbReference>
<dbReference type="InterPro" id="IPR040632">
    <property type="entry name" value="Sulfotransfer_4"/>
</dbReference>
<sequence>MALEVIGAGFGRTGTMSLRMALNTLGLGPTYHMEDVLQDMPTRVPQWNAALDGDPNWRAIYDGFHSAVDWPTATFWRELSEYYPNAKIILSTRNPQNWYKSISQTILKVLTSPDDWPAEQVDWLTMVSKLALGRSLQGHTDRQGVLEAFHHQEIEVKETLSSDRLLVFRARDGWDPLCTFLGKPIPLEPYPRSNSREEFFELMAQGTQ</sequence>
<dbReference type="SUPFAM" id="SSF52540">
    <property type="entry name" value="P-loop containing nucleoside triphosphate hydrolases"/>
    <property type="match status" value="1"/>
</dbReference>
<evidence type="ECO:0008006" key="3">
    <source>
        <dbReference type="Google" id="ProtNLM"/>
    </source>
</evidence>
<protein>
    <recommendedName>
        <fullName evidence="3">Sulfotransferase family protein</fullName>
    </recommendedName>
</protein>
<dbReference type="Gene3D" id="3.40.50.300">
    <property type="entry name" value="P-loop containing nucleotide triphosphate hydrolases"/>
    <property type="match status" value="1"/>
</dbReference>
<evidence type="ECO:0000313" key="2">
    <source>
        <dbReference type="Proteomes" id="UP000193061"/>
    </source>
</evidence>
<organism evidence="1 2">
    <name type="scientific">Roseovarius albus</name>
    <dbReference type="NCBI Taxonomy" id="1247867"/>
    <lineage>
        <taxon>Bacteria</taxon>
        <taxon>Pseudomonadati</taxon>
        <taxon>Pseudomonadota</taxon>
        <taxon>Alphaproteobacteria</taxon>
        <taxon>Rhodobacterales</taxon>
        <taxon>Roseobacteraceae</taxon>
        <taxon>Roseovarius</taxon>
    </lineage>
</organism>